<dbReference type="Gene3D" id="1.10.418.10">
    <property type="entry name" value="Calponin-like domain"/>
    <property type="match status" value="1"/>
</dbReference>
<reference evidence="5" key="1">
    <citation type="submission" date="2017-02" db="UniProtKB">
        <authorList>
            <consortium name="WormBaseParasite"/>
        </authorList>
    </citation>
    <scope>IDENTIFICATION</scope>
</reference>
<evidence type="ECO:0000313" key="3">
    <source>
        <dbReference type="EMBL" id="VDK43024.1"/>
    </source>
</evidence>
<reference evidence="3 4" key="2">
    <citation type="submission" date="2018-11" db="EMBL/GenBank/DDBJ databases">
        <authorList>
            <consortium name="Pathogen Informatics"/>
        </authorList>
    </citation>
    <scope>NUCLEOTIDE SEQUENCE [LARGE SCALE GENOMIC DNA]</scope>
</reference>
<dbReference type="EMBL" id="UYRR01031000">
    <property type="protein sequence ID" value="VDK43024.1"/>
    <property type="molecule type" value="Genomic_DNA"/>
</dbReference>
<organism evidence="5">
    <name type="scientific">Anisakis simplex</name>
    <name type="common">Herring worm</name>
    <dbReference type="NCBI Taxonomy" id="6269"/>
    <lineage>
        <taxon>Eukaryota</taxon>
        <taxon>Metazoa</taxon>
        <taxon>Ecdysozoa</taxon>
        <taxon>Nematoda</taxon>
        <taxon>Chromadorea</taxon>
        <taxon>Rhabditida</taxon>
        <taxon>Spirurina</taxon>
        <taxon>Ascaridomorpha</taxon>
        <taxon>Ascaridoidea</taxon>
        <taxon>Anisakidae</taxon>
        <taxon>Anisakis</taxon>
        <taxon>Anisakis simplex complex</taxon>
    </lineage>
</organism>
<dbReference type="Pfam" id="PF00307">
    <property type="entry name" value="CH"/>
    <property type="match status" value="1"/>
</dbReference>
<evidence type="ECO:0000313" key="5">
    <source>
        <dbReference type="WBParaSite" id="ASIM_0001090401-mRNA-1"/>
    </source>
</evidence>
<dbReference type="Proteomes" id="UP000267096">
    <property type="component" value="Unassembled WGS sequence"/>
</dbReference>
<dbReference type="SUPFAM" id="SSF47576">
    <property type="entry name" value="Calponin-homology domain, CH-domain"/>
    <property type="match status" value="1"/>
</dbReference>
<evidence type="ECO:0000313" key="4">
    <source>
        <dbReference type="Proteomes" id="UP000267096"/>
    </source>
</evidence>
<dbReference type="InterPro" id="IPR036872">
    <property type="entry name" value="CH_dom_sf"/>
</dbReference>
<name>A0A0M3JSF6_ANISI</name>
<evidence type="ECO:0000256" key="1">
    <source>
        <dbReference type="SAM" id="MobiDB-lite"/>
    </source>
</evidence>
<dbReference type="CDD" id="cd00014">
    <property type="entry name" value="CH_SF"/>
    <property type="match status" value="1"/>
</dbReference>
<dbReference type="OrthoDB" id="21595at2759"/>
<dbReference type="GO" id="GO:0007015">
    <property type="term" value="P:actin filament organization"/>
    <property type="evidence" value="ECO:0007669"/>
    <property type="project" value="TreeGrafter"/>
</dbReference>
<keyword evidence="4" id="KW-1185">Reference proteome</keyword>
<evidence type="ECO:0000259" key="2">
    <source>
        <dbReference type="PROSITE" id="PS50021"/>
    </source>
</evidence>
<dbReference type="InterPro" id="IPR050606">
    <property type="entry name" value="Calponin-like"/>
</dbReference>
<dbReference type="PROSITE" id="PS50021">
    <property type="entry name" value="CH"/>
    <property type="match status" value="1"/>
</dbReference>
<protein>
    <submittedName>
        <fullName evidence="5">Calponin-homology (CH) domain-containing protein</fullName>
    </submittedName>
</protein>
<dbReference type="GO" id="GO:0015629">
    <property type="term" value="C:actin cytoskeleton"/>
    <property type="evidence" value="ECO:0007669"/>
    <property type="project" value="TreeGrafter"/>
</dbReference>
<dbReference type="AlphaFoldDB" id="A0A0M3JSF6"/>
<feature type="compositionally biased region" description="Basic and acidic residues" evidence="1">
    <location>
        <begin position="46"/>
        <end position="76"/>
    </location>
</feature>
<dbReference type="SMART" id="SM00033">
    <property type="entry name" value="CH"/>
    <property type="match status" value="1"/>
</dbReference>
<accession>A0A0M3JSF6</accession>
<dbReference type="GO" id="GO:0051015">
    <property type="term" value="F:actin filament binding"/>
    <property type="evidence" value="ECO:0007669"/>
    <property type="project" value="TreeGrafter"/>
</dbReference>
<feature type="region of interest" description="Disordered" evidence="1">
    <location>
        <begin position="1"/>
        <end position="81"/>
    </location>
</feature>
<sequence length="284" mass="31232">MSDLETKPAATADTTEETAVKPDSTMAETTTKVAAVNDADIPAADADVKEGDAQKPAETDAKSEEKKHEPPKDPRQDPVGWIGSLFPAAAHKVNYQVLDWVQQLAVEDEDKRKTLPGKNDAVTKNQFLGFLRDGTVLAKLANRLQPGAIETVHEGEDAKDKAKQASNINAFISFAKEKAGLTDDQVFSIEDLHSKGKAGYQSVFNTLMQLGMNAQEKFEQKGVDTDQLMQVASQTVQTNIVQNILNFFRRARRTQSPKQLAKEAEEKEKAEKVASAEKVRFSFI</sequence>
<dbReference type="PANTHER" id="PTHR47385:SF14">
    <property type="entry name" value="TRANSGELIN"/>
    <property type="match status" value="1"/>
</dbReference>
<proteinExistence type="predicted"/>
<feature type="domain" description="Calponin-homology (CH)" evidence="2">
    <location>
        <begin position="91"/>
        <end position="215"/>
    </location>
</feature>
<gene>
    <name evidence="3" type="ORF">ASIM_LOCUS10462</name>
</gene>
<dbReference type="WBParaSite" id="ASIM_0001090401-mRNA-1">
    <property type="protein sequence ID" value="ASIM_0001090401-mRNA-1"/>
    <property type="gene ID" value="ASIM_0001090401"/>
</dbReference>
<dbReference type="PANTHER" id="PTHR47385">
    <property type="entry name" value="CALPONIN"/>
    <property type="match status" value="1"/>
</dbReference>
<dbReference type="InterPro" id="IPR001715">
    <property type="entry name" value="CH_dom"/>
</dbReference>